<evidence type="ECO:0000259" key="3">
    <source>
        <dbReference type="PROSITE" id="PS50250"/>
    </source>
</evidence>
<keyword evidence="2" id="KW-0175">Coiled coil</keyword>
<evidence type="ECO:0000256" key="2">
    <source>
        <dbReference type="SAM" id="Coils"/>
    </source>
</evidence>
<dbReference type="InterPro" id="IPR036390">
    <property type="entry name" value="WH_DNA-bd_sf"/>
</dbReference>
<dbReference type="Gene3D" id="1.25.40.570">
    <property type="match status" value="1"/>
</dbReference>
<feature type="coiled-coil region" evidence="2">
    <location>
        <begin position="77"/>
        <end position="104"/>
    </location>
</feature>
<dbReference type="InterPro" id="IPR045135">
    <property type="entry name" value="Rpn7_N"/>
</dbReference>
<keyword evidence="5" id="KW-1185">Reference proteome</keyword>
<accession>A0ABP0UX94</accession>
<dbReference type="Proteomes" id="UP001497512">
    <property type="component" value="Chromosome 7"/>
</dbReference>
<feature type="domain" description="PCI" evidence="3">
    <location>
        <begin position="196"/>
        <end position="364"/>
    </location>
</feature>
<dbReference type="InterPro" id="IPR049549">
    <property type="entry name" value="RPN7_PSMD6_C"/>
</dbReference>
<dbReference type="Pfam" id="PF10602">
    <property type="entry name" value="RPN7"/>
    <property type="match status" value="1"/>
</dbReference>
<dbReference type="PROSITE" id="PS50250">
    <property type="entry name" value="PCI"/>
    <property type="match status" value="1"/>
</dbReference>
<gene>
    <name evidence="4" type="ORF">CSSPTR1EN2_LOCUS20397</name>
</gene>
<keyword evidence="1" id="KW-0647">Proteasome</keyword>
<dbReference type="PANTHER" id="PTHR14145:SF1">
    <property type="entry name" value="26S PROTEASOME NON-ATPASE REGULATORY SUBUNIT 6"/>
    <property type="match status" value="1"/>
</dbReference>
<evidence type="ECO:0000313" key="4">
    <source>
        <dbReference type="EMBL" id="CAK9231218.1"/>
    </source>
</evidence>
<dbReference type="Pfam" id="PF01399">
    <property type="entry name" value="PCI"/>
    <property type="match status" value="1"/>
</dbReference>
<name>A0ABP0UX94_9BRYO</name>
<dbReference type="PANTHER" id="PTHR14145">
    <property type="entry name" value="26S PROTESOME SUBUNIT 6"/>
    <property type="match status" value="1"/>
</dbReference>
<reference evidence="4" key="1">
    <citation type="submission" date="2024-02" db="EMBL/GenBank/DDBJ databases">
        <authorList>
            <consortium name="ELIXIR-Norway"/>
            <consortium name="Elixir Norway"/>
        </authorList>
    </citation>
    <scope>NUCLEOTIDE SEQUENCE</scope>
</reference>
<dbReference type="Pfam" id="PF21154">
    <property type="entry name" value="RPN7_PSMD6_C"/>
    <property type="match status" value="1"/>
</dbReference>
<evidence type="ECO:0000313" key="5">
    <source>
        <dbReference type="Proteomes" id="UP001497512"/>
    </source>
</evidence>
<dbReference type="SUPFAM" id="SSF46785">
    <property type="entry name" value="Winged helix' DNA-binding domain"/>
    <property type="match status" value="1"/>
</dbReference>
<proteinExistence type="predicted"/>
<evidence type="ECO:0000256" key="1">
    <source>
        <dbReference type="ARBA" id="ARBA00022942"/>
    </source>
</evidence>
<dbReference type="EMBL" id="OZ019899">
    <property type="protein sequence ID" value="CAK9231218.1"/>
    <property type="molecule type" value="Genomic_DNA"/>
</dbReference>
<dbReference type="InterPro" id="IPR000717">
    <property type="entry name" value="PCI_dom"/>
</dbReference>
<organism evidence="4 5">
    <name type="scientific">Sphagnum troendelagicum</name>
    <dbReference type="NCBI Taxonomy" id="128251"/>
    <lineage>
        <taxon>Eukaryota</taxon>
        <taxon>Viridiplantae</taxon>
        <taxon>Streptophyta</taxon>
        <taxon>Embryophyta</taxon>
        <taxon>Bryophyta</taxon>
        <taxon>Sphagnophytina</taxon>
        <taxon>Sphagnopsida</taxon>
        <taxon>Sphagnales</taxon>
        <taxon>Sphagnaceae</taxon>
        <taxon>Sphagnum</taxon>
    </lineage>
</organism>
<sequence length="392" mass="45055">MEENQELTQDSKLLLAQKLFLLRSSAATDVQEIEKQRLKDEVLVAIKEDDMAGLYQSCWQEEELGWELDQDLLDSMLQKNAAEVKRLDEKIADAEENLGESEVREALLAKALFFIRIGEKDKALEQLKITEAKTVAVGQKMDLVFHTLRLGFFFLDFKLISVNIEKAKSLFDEGGDWERKNRLKVYEALYCMATRNFKQAATLFLDSISTFTTYELFSYDTFIFYSVITSIISLDRVSLKQKVVDAPEILTVIGKIPYLSDFLNALYGCHYKTFFISFAGITDQIRSDRYLHPHFRYYMREMRAVAYSQFLESYKSVTMDAMAKAFGVSIPFLDSELSRFIAAGKLNCKIDKVAGILETNRPDAKNALYQSTIKQGDFLLNRIQKLSRVIDI</sequence>
<protein>
    <recommendedName>
        <fullName evidence="3">PCI domain-containing protein</fullName>
    </recommendedName>
</protein>
<dbReference type="SMART" id="SM00088">
    <property type="entry name" value="PINT"/>
    <property type="match status" value="1"/>
</dbReference>
<dbReference type="InterPro" id="IPR019585">
    <property type="entry name" value="Rpn7/CSN1"/>
</dbReference>